<dbReference type="EMBL" id="SLVV01000026">
    <property type="protein sequence ID" value="TCN17318.1"/>
    <property type="molecule type" value="Genomic_DNA"/>
</dbReference>
<name>A0A4R2ATW3_9BACI</name>
<dbReference type="AlphaFoldDB" id="A0A4R2ATW3"/>
<organism evidence="1 2">
    <name type="scientific">Mesobacillus foraminis</name>
    <dbReference type="NCBI Taxonomy" id="279826"/>
    <lineage>
        <taxon>Bacteria</taxon>
        <taxon>Bacillati</taxon>
        <taxon>Bacillota</taxon>
        <taxon>Bacilli</taxon>
        <taxon>Bacillales</taxon>
        <taxon>Bacillaceae</taxon>
        <taxon>Mesobacillus</taxon>
    </lineage>
</organism>
<dbReference type="Proteomes" id="UP000295689">
    <property type="component" value="Unassembled WGS sequence"/>
</dbReference>
<sequence length="34" mass="3377">MKGRPGAVGLSRPALFGLAQDVLTSAFATGCGIN</sequence>
<keyword evidence="2" id="KW-1185">Reference proteome</keyword>
<evidence type="ECO:0000313" key="2">
    <source>
        <dbReference type="Proteomes" id="UP000295689"/>
    </source>
</evidence>
<accession>A0A4R2ATW3</accession>
<protein>
    <submittedName>
        <fullName evidence="1">Uncharacterized protein</fullName>
    </submittedName>
</protein>
<comment type="caution">
    <text evidence="1">The sequence shown here is derived from an EMBL/GenBank/DDBJ whole genome shotgun (WGS) entry which is preliminary data.</text>
</comment>
<gene>
    <name evidence="1" type="ORF">EV146_12619</name>
</gene>
<proteinExistence type="predicted"/>
<evidence type="ECO:0000313" key="1">
    <source>
        <dbReference type="EMBL" id="TCN17318.1"/>
    </source>
</evidence>
<reference evidence="1 2" key="1">
    <citation type="journal article" date="2015" name="Stand. Genomic Sci.">
        <title>Genomic Encyclopedia of Bacterial and Archaeal Type Strains, Phase III: the genomes of soil and plant-associated and newly described type strains.</title>
        <authorList>
            <person name="Whitman W.B."/>
            <person name="Woyke T."/>
            <person name="Klenk H.P."/>
            <person name="Zhou Y."/>
            <person name="Lilburn T.G."/>
            <person name="Beck B.J."/>
            <person name="De Vos P."/>
            <person name="Vandamme P."/>
            <person name="Eisen J.A."/>
            <person name="Garrity G."/>
            <person name="Hugenholtz P."/>
            <person name="Kyrpides N.C."/>
        </authorList>
    </citation>
    <scope>NUCLEOTIDE SEQUENCE [LARGE SCALE GENOMIC DNA]</scope>
    <source>
        <strain evidence="1 2">CV53</strain>
    </source>
</reference>